<keyword evidence="2" id="KW-0812">Transmembrane</keyword>
<keyword evidence="4" id="KW-1185">Reference proteome</keyword>
<feature type="transmembrane region" description="Helical" evidence="2">
    <location>
        <begin position="60"/>
        <end position="81"/>
    </location>
</feature>
<dbReference type="EMBL" id="JAODUO010000142">
    <property type="protein sequence ID" value="KAK2188131.1"/>
    <property type="molecule type" value="Genomic_DNA"/>
</dbReference>
<dbReference type="AlphaFoldDB" id="A0AAD9P4R1"/>
<keyword evidence="2" id="KW-0472">Membrane</keyword>
<protein>
    <submittedName>
        <fullName evidence="3">Uncharacterized protein</fullName>
    </submittedName>
</protein>
<sequence>MTTTTKGPGKEKNATSNETKTKVSTTSTKLLYPSTTSNDTGEAPHIMVYDKRSSRGRHTGVVVVVTLVALVGAAILGVFFCKRKKIIKQNAYITFSTPKYRREQLPNNDFNMESPLTLSSNGYTVLA</sequence>
<proteinExistence type="predicted"/>
<comment type="caution">
    <text evidence="3">The sequence shown here is derived from an EMBL/GenBank/DDBJ whole genome shotgun (WGS) entry which is preliminary data.</text>
</comment>
<evidence type="ECO:0000313" key="3">
    <source>
        <dbReference type="EMBL" id="KAK2188131.1"/>
    </source>
</evidence>
<accession>A0AAD9P4R1</accession>
<name>A0AAD9P4R1_RIDPI</name>
<evidence type="ECO:0000256" key="1">
    <source>
        <dbReference type="SAM" id="MobiDB-lite"/>
    </source>
</evidence>
<evidence type="ECO:0000256" key="2">
    <source>
        <dbReference type="SAM" id="Phobius"/>
    </source>
</evidence>
<evidence type="ECO:0000313" key="4">
    <source>
        <dbReference type="Proteomes" id="UP001209878"/>
    </source>
</evidence>
<organism evidence="3 4">
    <name type="scientific">Ridgeia piscesae</name>
    <name type="common">Tubeworm</name>
    <dbReference type="NCBI Taxonomy" id="27915"/>
    <lineage>
        <taxon>Eukaryota</taxon>
        <taxon>Metazoa</taxon>
        <taxon>Spiralia</taxon>
        <taxon>Lophotrochozoa</taxon>
        <taxon>Annelida</taxon>
        <taxon>Polychaeta</taxon>
        <taxon>Sedentaria</taxon>
        <taxon>Canalipalpata</taxon>
        <taxon>Sabellida</taxon>
        <taxon>Siboglinidae</taxon>
        <taxon>Ridgeia</taxon>
    </lineage>
</organism>
<feature type="region of interest" description="Disordered" evidence="1">
    <location>
        <begin position="1"/>
        <end position="38"/>
    </location>
</feature>
<feature type="compositionally biased region" description="Low complexity" evidence="1">
    <location>
        <begin position="15"/>
        <end position="29"/>
    </location>
</feature>
<reference evidence="3" key="1">
    <citation type="journal article" date="2023" name="Mol. Biol. Evol.">
        <title>Third-Generation Sequencing Reveals the Adaptive Role of the Epigenome in Three Deep-Sea Polychaetes.</title>
        <authorList>
            <person name="Perez M."/>
            <person name="Aroh O."/>
            <person name="Sun Y."/>
            <person name="Lan Y."/>
            <person name="Juniper S.K."/>
            <person name="Young C.R."/>
            <person name="Angers B."/>
            <person name="Qian P.Y."/>
        </authorList>
    </citation>
    <scope>NUCLEOTIDE SEQUENCE</scope>
    <source>
        <strain evidence="3">R07B-5</strain>
    </source>
</reference>
<gene>
    <name evidence="3" type="ORF">NP493_143g01022</name>
</gene>
<keyword evidence="2" id="KW-1133">Transmembrane helix</keyword>
<dbReference type="Proteomes" id="UP001209878">
    <property type="component" value="Unassembled WGS sequence"/>
</dbReference>